<reference evidence="2" key="1">
    <citation type="journal article" date="2013" name="Mol. Plant Microbe Interact.">
        <title>Global aspects of pacC regulation of pathogenicity genes in Colletotrichum gloeosporioides as revealed by transcriptome analysis.</title>
        <authorList>
            <person name="Alkan N."/>
            <person name="Meng X."/>
            <person name="Friedlander G."/>
            <person name="Reuveni E."/>
            <person name="Sukno S."/>
            <person name="Sherman A."/>
            <person name="Thon M."/>
            <person name="Fluhr R."/>
            <person name="Prusky D."/>
        </authorList>
    </citation>
    <scope>NUCLEOTIDE SEQUENCE [LARGE SCALE GENOMIC DNA]</scope>
    <source>
        <strain evidence="2">Cg-14</strain>
    </source>
</reference>
<accession>T0LQI2</accession>
<sequence>MILAIVTIALMPILGFLFGTIMKKIEEWLIVKAGFG</sequence>
<gene>
    <name evidence="1" type="ORF">CGLO_10102</name>
</gene>
<dbReference type="HOGENOM" id="CLU_3359625_0_0_1"/>
<proteinExistence type="predicted"/>
<dbReference type="AlphaFoldDB" id="T0LQI2"/>
<organism evidence="1 2">
    <name type="scientific">Colletotrichum gloeosporioides (strain Cg-14)</name>
    <name type="common">Anthracnose fungus</name>
    <name type="synonym">Glomerella cingulata</name>
    <dbReference type="NCBI Taxonomy" id="1237896"/>
    <lineage>
        <taxon>Eukaryota</taxon>
        <taxon>Fungi</taxon>
        <taxon>Dikarya</taxon>
        <taxon>Ascomycota</taxon>
        <taxon>Pezizomycotina</taxon>
        <taxon>Sordariomycetes</taxon>
        <taxon>Hypocreomycetidae</taxon>
        <taxon>Glomerellales</taxon>
        <taxon>Glomerellaceae</taxon>
        <taxon>Colletotrichum</taxon>
        <taxon>Colletotrichum gloeosporioides species complex</taxon>
    </lineage>
</organism>
<protein>
    <submittedName>
        <fullName evidence="1">Uncharacterized protein</fullName>
    </submittedName>
</protein>
<evidence type="ECO:0000313" key="1">
    <source>
        <dbReference type="EMBL" id="EQB50460.1"/>
    </source>
</evidence>
<dbReference type="EMBL" id="AMYD01002042">
    <property type="protein sequence ID" value="EQB50460.1"/>
    <property type="molecule type" value="Genomic_DNA"/>
</dbReference>
<comment type="caution">
    <text evidence="1">The sequence shown here is derived from an EMBL/GenBank/DDBJ whole genome shotgun (WGS) entry which is preliminary data.</text>
</comment>
<dbReference type="Proteomes" id="UP000015530">
    <property type="component" value="Unassembled WGS sequence"/>
</dbReference>
<name>T0LQI2_COLGC</name>
<evidence type="ECO:0000313" key="2">
    <source>
        <dbReference type="Proteomes" id="UP000015530"/>
    </source>
</evidence>